<evidence type="ECO:0000313" key="2">
    <source>
        <dbReference type="Proteomes" id="UP000259975"/>
    </source>
</evidence>
<proteinExistence type="predicted"/>
<gene>
    <name evidence="1" type="ORF">SAMEA3499901_05267</name>
</gene>
<organism evidence="1 2">
    <name type="scientific">Klebsiella pneumoniae</name>
    <dbReference type="NCBI Taxonomy" id="573"/>
    <lineage>
        <taxon>Bacteria</taxon>
        <taxon>Pseudomonadati</taxon>
        <taxon>Pseudomonadota</taxon>
        <taxon>Gammaproteobacteria</taxon>
        <taxon>Enterobacterales</taxon>
        <taxon>Enterobacteriaceae</taxon>
        <taxon>Klebsiella/Raoultella group</taxon>
        <taxon>Klebsiella</taxon>
        <taxon>Klebsiella pneumoniae complex</taxon>
    </lineage>
</organism>
<protein>
    <submittedName>
        <fullName evidence="1">Uncharacterized protein</fullName>
    </submittedName>
</protein>
<dbReference type="AlphaFoldDB" id="A0A7H9ZE55"/>
<name>A0A7H9ZE55_KLEPN</name>
<dbReference type="Proteomes" id="UP000259975">
    <property type="component" value="Unassembled WGS sequence"/>
</dbReference>
<dbReference type="EMBL" id="UKGE01000042">
    <property type="protein sequence ID" value="SXN34210.1"/>
    <property type="molecule type" value="Genomic_DNA"/>
</dbReference>
<accession>A0A7H9ZE55</accession>
<evidence type="ECO:0000313" key="1">
    <source>
        <dbReference type="EMBL" id="SXN34210.1"/>
    </source>
</evidence>
<comment type="caution">
    <text evidence="1">The sequence shown here is derived from an EMBL/GenBank/DDBJ whole genome shotgun (WGS) entry which is preliminary data.</text>
</comment>
<sequence length="44" mass="5134">MGVIQEHSTGGLWVEVYYKDAKIMPQQVLMYTQRMCKSNCTDCF</sequence>
<reference evidence="1 2" key="1">
    <citation type="submission" date="2018-08" db="EMBL/GenBank/DDBJ databases">
        <authorList>
            <consortium name="Pathogen Informatics"/>
        </authorList>
    </citation>
    <scope>NUCLEOTIDE SEQUENCE [LARGE SCALE GENOMIC DNA]</scope>
    <source>
        <strain evidence="1 2">EuSCAPE_AT029</strain>
    </source>
</reference>